<gene>
    <name evidence="2" type="ORF">LSALG_LOCUS23901</name>
</gene>
<accession>A0AA35Z249</accession>
<sequence length="184" mass="21846">MNKAGKTEEIYKHMEVDGLRFHRWSEDKHAVVHKFKEIRNPNILFCDGLSNLFFLEVDHEGKTMLEEASALGHFNSTFVLGMMLLAEGRQRMQEALDMLNNAYRRTKGTWNPRATYSKVHFHLNRYGRKHVHFHGFHRTCVMHRFVISVSDAFFEERKSMARCQIFLWDARFIRFAGEFGIIYK</sequence>
<evidence type="ECO:0000313" key="2">
    <source>
        <dbReference type="EMBL" id="CAI9284371.1"/>
    </source>
</evidence>
<dbReference type="Pfam" id="PF23310">
    <property type="entry name" value="TPR_27"/>
    <property type="match status" value="1"/>
</dbReference>
<feature type="domain" description="At2g35280-like TPR" evidence="1">
    <location>
        <begin position="26"/>
        <end position="105"/>
    </location>
</feature>
<dbReference type="AlphaFoldDB" id="A0AA35Z249"/>
<keyword evidence="3" id="KW-1185">Reference proteome</keyword>
<dbReference type="EMBL" id="OX465081">
    <property type="protein sequence ID" value="CAI9284371.1"/>
    <property type="molecule type" value="Genomic_DNA"/>
</dbReference>
<dbReference type="InterPro" id="IPR057136">
    <property type="entry name" value="At2g35280_TPR_dom"/>
</dbReference>
<evidence type="ECO:0000259" key="1">
    <source>
        <dbReference type="Pfam" id="PF23310"/>
    </source>
</evidence>
<proteinExistence type="predicted"/>
<protein>
    <recommendedName>
        <fullName evidence="1">At2g35280-like TPR domain-containing protein</fullName>
    </recommendedName>
</protein>
<name>A0AA35Z249_LACSI</name>
<organism evidence="2 3">
    <name type="scientific">Lactuca saligna</name>
    <name type="common">Willowleaf lettuce</name>
    <dbReference type="NCBI Taxonomy" id="75948"/>
    <lineage>
        <taxon>Eukaryota</taxon>
        <taxon>Viridiplantae</taxon>
        <taxon>Streptophyta</taxon>
        <taxon>Embryophyta</taxon>
        <taxon>Tracheophyta</taxon>
        <taxon>Spermatophyta</taxon>
        <taxon>Magnoliopsida</taxon>
        <taxon>eudicotyledons</taxon>
        <taxon>Gunneridae</taxon>
        <taxon>Pentapetalae</taxon>
        <taxon>asterids</taxon>
        <taxon>campanulids</taxon>
        <taxon>Asterales</taxon>
        <taxon>Asteraceae</taxon>
        <taxon>Cichorioideae</taxon>
        <taxon>Cichorieae</taxon>
        <taxon>Lactucinae</taxon>
        <taxon>Lactuca</taxon>
    </lineage>
</organism>
<dbReference type="Proteomes" id="UP001177003">
    <property type="component" value="Chromosome 5"/>
</dbReference>
<reference evidence="2" key="1">
    <citation type="submission" date="2023-04" db="EMBL/GenBank/DDBJ databases">
        <authorList>
            <person name="Vijverberg K."/>
            <person name="Xiong W."/>
            <person name="Schranz E."/>
        </authorList>
    </citation>
    <scope>NUCLEOTIDE SEQUENCE</scope>
</reference>
<evidence type="ECO:0000313" key="3">
    <source>
        <dbReference type="Proteomes" id="UP001177003"/>
    </source>
</evidence>